<evidence type="ECO:0000313" key="13">
    <source>
        <dbReference type="Proteomes" id="UP000298471"/>
    </source>
</evidence>
<dbReference type="PANTHER" id="PTHR33446">
    <property type="entry name" value="PROTEIN TONB-RELATED"/>
    <property type="match status" value="1"/>
</dbReference>
<evidence type="ECO:0000256" key="9">
    <source>
        <dbReference type="ARBA" id="ARBA00023136"/>
    </source>
</evidence>
<evidence type="ECO:0000256" key="7">
    <source>
        <dbReference type="ARBA" id="ARBA00022927"/>
    </source>
</evidence>
<dbReference type="InterPro" id="IPR006260">
    <property type="entry name" value="TonB/TolA_C"/>
</dbReference>
<evidence type="ECO:0000313" key="12">
    <source>
        <dbReference type="EMBL" id="TGE27330.1"/>
    </source>
</evidence>
<dbReference type="InterPro" id="IPR051045">
    <property type="entry name" value="TonB-dependent_transducer"/>
</dbReference>
<feature type="chain" id="PRO_5021416751" evidence="10">
    <location>
        <begin position="25"/>
        <end position="262"/>
    </location>
</feature>
<keyword evidence="3" id="KW-0813">Transport</keyword>
<evidence type="ECO:0000259" key="11">
    <source>
        <dbReference type="PROSITE" id="PS52015"/>
    </source>
</evidence>
<evidence type="ECO:0000256" key="4">
    <source>
        <dbReference type="ARBA" id="ARBA00022475"/>
    </source>
</evidence>
<keyword evidence="13" id="KW-1185">Reference proteome</keyword>
<evidence type="ECO:0000256" key="1">
    <source>
        <dbReference type="ARBA" id="ARBA00004383"/>
    </source>
</evidence>
<dbReference type="GO" id="GO:0055085">
    <property type="term" value="P:transmembrane transport"/>
    <property type="evidence" value="ECO:0007669"/>
    <property type="project" value="InterPro"/>
</dbReference>
<comment type="similarity">
    <text evidence="2">Belongs to the TonB family.</text>
</comment>
<dbReference type="AlphaFoldDB" id="A0A4Z0QBC1"/>
<keyword evidence="6" id="KW-0812">Transmembrane</keyword>
<keyword evidence="9" id="KW-0472">Membrane</keyword>
<evidence type="ECO:0000256" key="8">
    <source>
        <dbReference type="ARBA" id="ARBA00022989"/>
    </source>
</evidence>
<dbReference type="GO" id="GO:0015031">
    <property type="term" value="P:protein transport"/>
    <property type="evidence" value="ECO:0007669"/>
    <property type="project" value="UniProtKB-KW"/>
</dbReference>
<proteinExistence type="inferred from homology"/>
<evidence type="ECO:0000256" key="2">
    <source>
        <dbReference type="ARBA" id="ARBA00006555"/>
    </source>
</evidence>
<feature type="signal peptide" evidence="10">
    <location>
        <begin position="1"/>
        <end position="24"/>
    </location>
</feature>
<keyword evidence="5" id="KW-0997">Cell inner membrane</keyword>
<evidence type="ECO:0000256" key="3">
    <source>
        <dbReference type="ARBA" id="ARBA00022448"/>
    </source>
</evidence>
<dbReference type="GO" id="GO:0031992">
    <property type="term" value="F:energy transducer activity"/>
    <property type="evidence" value="ECO:0007669"/>
    <property type="project" value="TreeGrafter"/>
</dbReference>
<dbReference type="Gene3D" id="3.30.1150.10">
    <property type="match status" value="1"/>
</dbReference>
<feature type="domain" description="TonB C-terminal" evidence="11">
    <location>
        <begin position="160"/>
        <end position="257"/>
    </location>
</feature>
<dbReference type="Pfam" id="PF03544">
    <property type="entry name" value="TonB_C"/>
    <property type="match status" value="1"/>
</dbReference>
<dbReference type="Gene3D" id="3.90.930.1">
    <property type="match status" value="1"/>
</dbReference>
<keyword evidence="7" id="KW-0653">Protein transport</keyword>
<dbReference type="SUPFAM" id="SSF74653">
    <property type="entry name" value="TolA/TonB C-terminal domain"/>
    <property type="match status" value="1"/>
</dbReference>
<accession>A0A4Z0QBC1</accession>
<evidence type="ECO:0000256" key="10">
    <source>
        <dbReference type="SAM" id="SignalP"/>
    </source>
</evidence>
<evidence type="ECO:0000256" key="5">
    <source>
        <dbReference type="ARBA" id="ARBA00022519"/>
    </source>
</evidence>
<gene>
    <name evidence="12" type="ORF">E5K02_13150</name>
</gene>
<keyword evidence="4" id="KW-1003">Cell membrane</keyword>
<evidence type="ECO:0000256" key="6">
    <source>
        <dbReference type="ARBA" id="ARBA00022692"/>
    </source>
</evidence>
<dbReference type="PROSITE" id="PS52015">
    <property type="entry name" value="TONB_CTD"/>
    <property type="match status" value="1"/>
</dbReference>
<sequence>MSYGLSRLVTAGLLVLALPVCSFGQETKKVTKYSQSPISNEVYYVLKSDKNVKHGPYALYRGQQLKLATEGYYSQGRKDSIWTSYGWNSTTVTAKGAYANDQRTGIWEFFTSKGELEQKYDYTQRQMLFIRPGKNKSMSVTLLQPTATGQTWPDVAPVYIGGSAAITSEMITMRYPAEALRSGVSGTVQVAFTIDKAGKCSNYHVSQGIGAGCDEEALRIVQALANGWIPAQLAGQPVAVECEFPVKFGLQKPVSTPAKPMN</sequence>
<dbReference type="Proteomes" id="UP000298471">
    <property type="component" value="Unassembled WGS sequence"/>
</dbReference>
<dbReference type="InterPro" id="IPR037682">
    <property type="entry name" value="TonB_C"/>
</dbReference>
<dbReference type="RefSeq" id="WP_135395230.1">
    <property type="nucleotide sequence ID" value="NZ_SRMB01000002.1"/>
</dbReference>
<dbReference type="EMBL" id="SRMB01000002">
    <property type="protein sequence ID" value="TGE27330.1"/>
    <property type="molecule type" value="Genomic_DNA"/>
</dbReference>
<dbReference type="PANTHER" id="PTHR33446:SF2">
    <property type="entry name" value="PROTEIN TONB"/>
    <property type="match status" value="1"/>
</dbReference>
<dbReference type="SUPFAM" id="SSF82185">
    <property type="entry name" value="Histone H3 K4-specific methyltransferase SET7/9 N-terminal domain"/>
    <property type="match status" value="1"/>
</dbReference>
<organism evidence="12 13">
    <name type="scientific">Hymenobacter metallicola</name>
    <dbReference type="NCBI Taxonomy" id="2563114"/>
    <lineage>
        <taxon>Bacteria</taxon>
        <taxon>Pseudomonadati</taxon>
        <taxon>Bacteroidota</taxon>
        <taxon>Cytophagia</taxon>
        <taxon>Cytophagales</taxon>
        <taxon>Hymenobacteraceae</taxon>
        <taxon>Hymenobacter</taxon>
    </lineage>
</organism>
<protein>
    <submittedName>
        <fullName evidence="12">TonB family protein</fullName>
    </submittedName>
</protein>
<dbReference type="NCBIfam" id="TIGR01352">
    <property type="entry name" value="tonB_Cterm"/>
    <property type="match status" value="1"/>
</dbReference>
<name>A0A4Z0QBC1_9BACT</name>
<comment type="subcellular location">
    <subcellularLocation>
        <location evidence="1">Cell inner membrane</location>
        <topology evidence="1">Single-pass membrane protein</topology>
        <orientation evidence="1">Periplasmic side</orientation>
    </subcellularLocation>
</comment>
<dbReference type="GO" id="GO:0098797">
    <property type="term" value="C:plasma membrane protein complex"/>
    <property type="evidence" value="ECO:0007669"/>
    <property type="project" value="TreeGrafter"/>
</dbReference>
<dbReference type="OrthoDB" id="1039448at2"/>
<comment type="caution">
    <text evidence="12">The sequence shown here is derived from an EMBL/GenBank/DDBJ whole genome shotgun (WGS) entry which is preliminary data.</text>
</comment>
<keyword evidence="10" id="KW-0732">Signal</keyword>
<keyword evidence="8" id="KW-1133">Transmembrane helix</keyword>
<reference evidence="12 13" key="1">
    <citation type="submission" date="2019-04" db="EMBL/GenBank/DDBJ databases">
        <authorList>
            <person name="Feng G."/>
            <person name="Zhang J."/>
            <person name="Zhu H."/>
        </authorList>
    </citation>
    <scope>NUCLEOTIDE SEQUENCE [LARGE SCALE GENOMIC DNA]</scope>
    <source>
        <strain evidence="12 13">9PBR-1</strain>
    </source>
</reference>